<reference evidence="1 2" key="1">
    <citation type="journal article" date="2019" name="Sci. Rep.">
        <title>Orb-weaving spider Araneus ventricosus genome elucidates the spidroin gene catalogue.</title>
        <authorList>
            <person name="Kono N."/>
            <person name="Nakamura H."/>
            <person name="Ohtoshi R."/>
            <person name="Moran D.A.P."/>
            <person name="Shinohara A."/>
            <person name="Yoshida Y."/>
            <person name="Fujiwara M."/>
            <person name="Mori M."/>
            <person name="Tomita M."/>
            <person name="Arakawa K."/>
        </authorList>
    </citation>
    <scope>NUCLEOTIDE SEQUENCE [LARGE SCALE GENOMIC DNA]</scope>
</reference>
<dbReference type="AlphaFoldDB" id="A0A4Y2IIE9"/>
<comment type="caution">
    <text evidence="1">The sequence shown here is derived from an EMBL/GenBank/DDBJ whole genome shotgun (WGS) entry which is preliminary data.</text>
</comment>
<proteinExistence type="predicted"/>
<evidence type="ECO:0000313" key="2">
    <source>
        <dbReference type="Proteomes" id="UP000499080"/>
    </source>
</evidence>
<keyword evidence="2" id="KW-1185">Reference proteome</keyword>
<protein>
    <submittedName>
        <fullName evidence="1">Uncharacterized protein</fullName>
    </submittedName>
</protein>
<accession>A0A4Y2IIE9</accession>
<name>A0A4Y2IIE9_ARAVE</name>
<organism evidence="1 2">
    <name type="scientific">Araneus ventricosus</name>
    <name type="common">Orbweaver spider</name>
    <name type="synonym">Epeira ventricosa</name>
    <dbReference type="NCBI Taxonomy" id="182803"/>
    <lineage>
        <taxon>Eukaryota</taxon>
        <taxon>Metazoa</taxon>
        <taxon>Ecdysozoa</taxon>
        <taxon>Arthropoda</taxon>
        <taxon>Chelicerata</taxon>
        <taxon>Arachnida</taxon>
        <taxon>Araneae</taxon>
        <taxon>Araneomorphae</taxon>
        <taxon>Entelegynae</taxon>
        <taxon>Araneoidea</taxon>
        <taxon>Araneidae</taxon>
        <taxon>Araneus</taxon>
    </lineage>
</organism>
<dbReference type="EMBL" id="BGPR01002692">
    <property type="protein sequence ID" value="GBM77478.1"/>
    <property type="molecule type" value="Genomic_DNA"/>
</dbReference>
<gene>
    <name evidence="1" type="ORF">AVEN_94286_1</name>
</gene>
<evidence type="ECO:0000313" key="1">
    <source>
        <dbReference type="EMBL" id="GBM77478.1"/>
    </source>
</evidence>
<dbReference type="Proteomes" id="UP000499080">
    <property type="component" value="Unassembled WGS sequence"/>
</dbReference>
<sequence>MQHTGRGDRNFSLVRSVEYSFQDMDAFKTKRKSLRTSFTVAAKNVAQHLARLEADSKDVDKLHSLHLQLNDKFSRLDVIRNKISSFFSGRYDHSSRI</sequence>